<evidence type="ECO:0008006" key="3">
    <source>
        <dbReference type="Google" id="ProtNLM"/>
    </source>
</evidence>
<comment type="caution">
    <text evidence="1">The sequence shown here is derived from an EMBL/GenBank/DDBJ whole genome shotgun (WGS) entry which is preliminary data.</text>
</comment>
<reference evidence="1" key="1">
    <citation type="journal article" date="2014" name="Int. J. Syst. Evol. Microbiol.">
        <title>Complete genome sequence of Corynebacterium casei LMG S-19264T (=DSM 44701T), isolated from a smear-ripened cheese.</title>
        <authorList>
            <consortium name="US DOE Joint Genome Institute (JGI-PGF)"/>
            <person name="Walter F."/>
            <person name="Albersmeier A."/>
            <person name="Kalinowski J."/>
            <person name="Ruckert C."/>
        </authorList>
    </citation>
    <scope>NUCLEOTIDE SEQUENCE</scope>
    <source>
        <strain evidence="1">CGMCC 1.15322</strain>
    </source>
</reference>
<dbReference type="EMBL" id="BMIG01000001">
    <property type="protein sequence ID" value="GGA86714.1"/>
    <property type="molecule type" value="Genomic_DNA"/>
</dbReference>
<dbReference type="AlphaFoldDB" id="A0A916S6F9"/>
<dbReference type="Proteomes" id="UP000620596">
    <property type="component" value="Unassembled WGS sequence"/>
</dbReference>
<gene>
    <name evidence="1" type="ORF">GCM10011496_04210</name>
</gene>
<organism evidence="1 2">
    <name type="scientific">Polaromonas eurypsychrophila</name>
    <dbReference type="NCBI Taxonomy" id="1614635"/>
    <lineage>
        <taxon>Bacteria</taxon>
        <taxon>Pseudomonadati</taxon>
        <taxon>Pseudomonadota</taxon>
        <taxon>Betaproteobacteria</taxon>
        <taxon>Burkholderiales</taxon>
        <taxon>Comamonadaceae</taxon>
        <taxon>Polaromonas</taxon>
    </lineage>
</organism>
<reference evidence="1" key="2">
    <citation type="submission" date="2020-09" db="EMBL/GenBank/DDBJ databases">
        <authorList>
            <person name="Sun Q."/>
            <person name="Zhou Y."/>
        </authorList>
    </citation>
    <scope>NUCLEOTIDE SEQUENCE</scope>
    <source>
        <strain evidence="1">CGMCC 1.15322</strain>
    </source>
</reference>
<name>A0A916S6F9_9BURK</name>
<proteinExistence type="predicted"/>
<dbReference type="RefSeq" id="WP_188706078.1">
    <property type="nucleotide sequence ID" value="NZ_BMIG01000001.1"/>
</dbReference>
<evidence type="ECO:0000313" key="1">
    <source>
        <dbReference type="EMBL" id="GGA86714.1"/>
    </source>
</evidence>
<sequence length="109" mass="12141">MQIIFESPEPWLEQLRGLAVRRVRQATRHLGWLAPRARVRVSDVQGADDGIDKRCEVELTAEGAGSVVVTSVTRDWGSALQSALARAVRALLRKLQPPRSARHAISHQR</sequence>
<protein>
    <recommendedName>
        <fullName evidence="3">HPF/RaiA family ribosome-associated protein</fullName>
    </recommendedName>
</protein>
<evidence type="ECO:0000313" key="2">
    <source>
        <dbReference type="Proteomes" id="UP000620596"/>
    </source>
</evidence>
<accession>A0A916S6F9</accession>
<keyword evidence="2" id="KW-1185">Reference proteome</keyword>